<keyword evidence="4" id="KW-1185">Reference proteome</keyword>
<dbReference type="SUPFAM" id="SSF51679">
    <property type="entry name" value="Bacterial luciferase-like"/>
    <property type="match status" value="1"/>
</dbReference>
<evidence type="ECO:0000313" key="3">
    <source>
        <dbReference type="EMBL" id="GAA3736098.1"/>
    </source>
</evidence>
<gene>
    <name evidence="3" type="ORF">GCM10023082_36470</name>
</gene>
<reference evidence="4" key="1">
    <citation type="journal article" date="2019" name="Int. J. Syst. Evol. Microbiol.">
        <title>The Global Catalogue of Microorganisms (GCM) 10K type strain sequencing project: providing services to taxonomists for standard genome sequencing and annotation.</title>
        <authorList>
            <consortium name="The Broad Institute Genomics Platform"/>
            <consortium name="The Broad Institute Genome Sequencing Center for Infectious Disease"/>
            <person name="Wu L."/>
            <person name="Ma J."/>
        </authorList>
    </citation>
    <scope>NUCLEOTIDE SEQUENCE [LARGE SCALE GENOMIC DNA]</scope>
    <source>
        <strain evidence="4">JCM 30846</strain>
    </source>
</reference>
<dbReference type="EMBL" id="BAABEP010000024">
    <property type="protein sequence ID" value="GAA3736098.1"/>
    <property type="molecule type" value="Genomic_DNA"/>
</dbReference>
<dbReference type="InterPro" id="IPR011251">
    <property type="entry name" value="Luciferase-like_dom"/>
</dbReference>
<dbReference type="PANTHER" id="PTHR43244:SF1">
    <property type="entry name" value="5,10-METHYLENETETRAHYDROMETHANOPTERIN REDUCTASE"/>
    <property type="match status" value="1"/>
</dbReference>
<sequence length="289" mass="30681">MRIGIALPNTTTGTSAPLMRDWAVRAEERGFAFVSTIGRVPYPSYDSLTSLAVVAGATSRIGLTTNAVLGPTYPDAVLAKITGTLAQLSGDRLTLGLGVGARPSDYAPAERDFGGRGAAFDRQLEYLHAAWRGEAVEDGDFPGERRAVVPGGAEVPVLIGGHGARAVRRTARWGAGWTGAGGGPRRAEPMVGRILDAWRAAGRAGEPRLLGLAYFCTDPADEEASDRYVRGYYAYAGDHAGTIADGVVRTPERIRGIVREFADIGVNELTFTPTIARLDEVDRLADLLL</sequence>
<name>A0ABP7FEC5_9ACTN</name>
<accession>A0ABP7FEC5</accession>
<dbReference type="Pfam" id="PF00296">
    <property type="entry name" value="Bac_luciferase"/>
    <property type="match status" value="1"/>
</dbReference>
<dbReference type="InterPro" id="IPR036661">
    <property type="entry name" value="Luciferase-like_sf"/>
</dbReference>
<keyword evidence="1" id="KW-0560">Oxidoreductase</keyword>
<feature type="domain" description="Luciferase-like" evidence="2">
    <location>
        <begin position="1"/>
        <end position="244"/>
    </location>
</feature>
<dbReference type="InterPro" id="IPR050564">
    <property type="entry name" value="F420-G6PD/mer"/>
</dbReference>
<dbReference type="Proteomes" id="UP001499884">
    <property type="component" value="Unassembled WGS sequence"/>
</dbReference>
<dbReference type="PANTHER" id="PTHR43244">
    <property type="match status" value="1"/>
</dbReference>
<proteinExistence type="predicted"/>
<evidence type="ECO:0000259" key="2">
    <source>
        <dbReference type="Pfam" id="PF00296"/>
    </source>
</evidence>
<dbReference type="Gene3D" id="3.20.20.30">
    <property type="entry name" value="Luciferase-like domain"/>
    <property type="match status" value="1"/>
</dbReference>
<evidence type="ECO:0000313" key="4">
    <source>
        <dbReference type="Proteomes" id="UP001499884"/>
    </source>
</evidence>
<organism evidence="3 4">
    <name type="scientific">Streptomyces tremellae</name>
    <dbReference type="NCBI Taxonomy" id="1124239"/>
    <lineage>
        <taxon>Bacteria</taxon>
        <taxon>Bacillati</taxon>
        <taxon>Actinomycetota</taxon>
        <taxon>Actinomycetes</taxon>
        <taxon>Kitasatosporales</taxon>
        <taxon>Streptomycetaceae</taxon>
        <taxon>Streptomyces</taxon>
    </lineage>
</organism>
<dbReference type="RefSeq" id="WP_345648240.1">
    <property type="nucleotide sequence ID" value="NZ_BAABEP010000024.1"/>
</dbReference>
<evidence type="ECO:0000256" key="1">
    <source>
        <dbReference type="ARBA" id="ARBA00023002"/>
    </source>
</evidence>
<comment type="caution">
    <text evidence="3">The sequence shown here is derived from an EMBL/GenBank/DDBJ whole genome shotgun (WGS) entry which is preliminary data.</text>
</comment>
<protein>
    <submittedName>
        <fullName evidence="3">LLM class flavin-dependent oxidoreductase</fullName>
    </submittedName>
</protein>